<dbReference type="STRING" id="642780.SAMN04488570_2018"/>
<protein>
    <recommendedName>
        <fullName evidence="5">Peptidase propeptide and YPEB domain-containing protein</fullName>
    </recommendedName>
</protein>
<accession>A0A1H1SQU5</accession>
<dbReference type="Gene3D" id="3.30.505.20">
    <property type="match status" value="1"/>
</dbReference>
<dbReference type="Proteomes" id="UP000198859">
    <property type="component" value="Chromosome I"/>
</dbReference>
<keyword evidence="4" id="KW-1185">Reference proteome</keyword>
<dbReference type="EMBL" id="LT629757">
    <property type="protein sequence ID" value="SDS50106.1"/>
    <property type="molecule type" value="Genomic_DNA"/>
</dbReference>
<evidence type="ECO:0000256" key="2">
    <source>
        <dbReference type="SAM" id="SignalP"/>
    </source>
</evidence>
<feature type="signal peptide" evidence="2">
    <location>
        <begin position="1"/>
        <end position="28"/>
    </location>
</feature>
<keyword evidence="2" id="KW-0732">Signal</keyword>
<feature type="region of interest" description="Disordered" evidence="1">
    <location>
        <begin position="33"/>
        <end position="79"/>
    </location>
</feature>
<evidence type="ECO:0000313" key="3">
    <source>
        <dbReference type="EMBL" id="SDS50106.1"/>
    </source>
</evidence>
<feature type="chain" id="PRO_5009260347" description="Peptidase propeptide and YPEB domain-containing protein" evidence="2">
    <location>
        <begin position="29"/>
        <end position="162"/>
    </location>
</feature>
<feature type="compositionally biased region" description="Basic and acidic residues" evidence="1">
    <location>
        <begin position="50"/>
        <end position="60"/>
    </location>
</feature>
<gene>
    <name evidence="3" type="ORF">SAMN04488570_2018</name>
</gene>
<dbReference type="AlphaFoldDB" id="A0A1H1SQU5"/>
<name>A0A1H1SQU5_9ACTN</name>
<sequence length="162" mass="15432">MTASKKAKALAVGGTLVVAGFGAGAVLAATGSASATSGGAGYGYGAPGDARGDHDGDGHRGGPGGGGQGETPLTGTTADKVEAAALAAYPGATVDRLETDSEGVYEAHVTTADGEQLVVQVGRDFTVTGTQSFDGGGGRGDHDGDGPGGDRPAPSEESSPSA</sequence>
<proteinExistence type="predicted"/>
<feature type="region of interest" description="Disordered" evidence="1">
    <location>
        <begin position="123"/>
        <end position="162"/>
    </location>
</feature>
<dbReference type="OrthoDB" id="4947672at2"/>
<feature type="compositionally biased region" description="Low complexity" evidence="1">
    <location>
        <begin position="150"/>
        <end position="162"/>
    </location>
</feature>
<evidence type="ECO:0000313" key="4">
    <source>
        <dbReference type="Proteomes" id="UP000198859"/>
    </source>
</evidence>
<dbReference type="RefSeq" id="WP_091729102.1">
    <property type="nucleotide sequence ID" value="NZ_LT629757.1"/>
</dbReference>
<evidence type="ECO:0008006" key="5">
    <source>
        <dbReference type="Google" id="ProtNLM"/>
    </source>
</evidence>
<organism evidence="3 4">
    <name type="scientific">Nocardioides scoriae</name>
    <dbReference type="NCBI Taxonomy" id="642780"/>
    <lineage>
        <taxon>Bacteria</taxon>
        <taxon>Bacillati</taxon>
        <taxon>Actinomycetota</taxon>
        <taxon>Actinomycetes</taxon>
        <taxon>Propionibacteriales</taxon>
        <taxon>Nocardioidaceae</taxon>
        <taxon>Nocardioides</taxon>
    </lineage>
</organism>
<evidence type="ECO:0000256" key="1">
    <source>
        <dbReference type="SAM" id="MobiDB-lite"/>
    </source>
</evidence>
<reference evidence="4" key="1">
    <citation type="submission" date="2016-10" db="EMBL/GenBank/DDBJ databases">
        <authorList>
            <person name="Varghese N."/>
            <person name="Submissions S."/>
        </authorList>
    </citation>
    <scope>NUCLEOTIDE SEQUENCE [LARGE SCALE GENOMIC DNA]</scope>
    <source>
        <strain evidence="4">DSM 22127</strain>
    </source>
</reference>